<evidence type="ECO:0000313" key="3">
    <source>
        <dbReference type="Proteomes" id="UP000490939"/>
    </source>
</evidence>
<protein>
    <recommendedName>
        <fullName evidence="4">WD40 repeat-like protein</fullName>
    </recommendedName>
</protein>
<dbReference type="GO" id="GO:1990811">
    <property type="term" value="C:MWP complex"/>
    <property type="evidence" value="ECO:0007669"/>
    <property type="project" value="TreeGrafter"/>
</dbReference>
<dbReference type="GO" id="GO:1990810">
    <property type="term" value="P:microtubule anchoring at mitotic spindle pole body"/>
    <property type="evidence" value="ECO:0007669"/>
    <property type="project" value="TreeGrafter"/>
</dbReference>
<sequence>METSESIRTSQHAVSSQDALYVAALNGERLEIRATASLGLVRSIATSSKGPIIRWSPVFPASESSSRLLLADEENVRVWDLYNERWTANINNGSGGMGKIVNVEFGRTKEEVLCFSDFGSKVTAWSLKTGRSVEIRDPKFPNARTFGFRSITGLCAILSRPGPQDILTLHAPSTYAVLKMVTLQSVDAQGMRWSPDGRWLAVWDTPSIGYRVYVYTADGHLYRVYNGDCGEDGLSLGVKSIEWSPKSDHLAIGGHDRRVTLLSTRTFSPVMFLDHTATIQLEADAEVWQEEISPSLKRSYKAVSQPVAPPIAPTTPIDQVTKTGLSILSFNADGTMVATRDDSAPTTVWIWDLAKLVASTVLIQHSPIKKLTWHPTLPSILLIQCSHDEPTFYLYNTTSAIPDPIALPMKKPTGKFEAKWLQTTSNQKPGLIFSDSQNFMLVWPEGRDSMDEEDEEREEKGLMDHSEDSLYDILSGRKPTPYMEVDDTEALISELDEETTEILDDTFMGRRGILPNI</sequence>
<dbReference type="SUPFAM" id="SSF82171">
    <property type="entry name" value="DPP6 N-terminal domain-like"/>
    <property type="match status" value="1"/>
</dbReference>
<dbReference type="Gene3D" id="2.130.10.10">
    <property type="entry name" value="YVTN repeat-like/Quinoprotein amine dehydrogenase"/>
    <property type="match status" value="2"/>
</dbReference>
<reference evidence="2 3" key="1">
    <citation type="submission" date="2019-07" db="EMBL/GenBank/DDBJ databases">
        <title>Venturia inaequalis Genome Resource.</title>
        <authorList>
            <person name="Lichtner F.J."/>
        </authorList>
    </citation>
    <scope>NUCLEOTIDE SEQUENCE [LARGE SCALE GENOMIC DNA]</scope>
    <source>
        <strain evidence="2 3">DMI_063113</strain>
    </source>
</reference>
<dbReference type="InterPro" id="IPR015943">
    <property type="entry name" value="WD40/YVTN_repeat-like_dom_sf"/>
</dbReference>
<evidence type="ECO:0008006" key="4">
    <source>
        <dbReference type="Google" id="ProtNLM"/>
    </source>
</evidence>
<proteinExistence type="predicted"/>
<gene>
    <name evidence="2" type="ORF">EG327_000689</name>
</gene>
<feature type="region of interest" description="Disordered" evidence="1">
    <location>
        <begin position="448"/>
        <end position="468"/>
    </location>
</feature>
<dbReference type="Proteomes" id="UP000490939">
    <property type="component" value="Unassembled WGS sequence"/>
</dbReference>
<evidence type="ECO:0000313" key="2">
    <source>
        <dbReference type="EMBL" id="KAE9990976.1"/>
    </source>
</evidence>
<keyword evidence="3" id="KW-1185">Reference proteome</keyword>
<organism evidence="2 3">
    <name type="scientific">Venturia inaequalis</name>
    <name type="common">Apple scab fungus</name>
    <dbReference type="NCBI Taxonomy" id="5025"/>
    <lineage>
        <taxon>Eukaryota</taxon>
        <taxon>Fungi</taxon>
        <taxon>Dikarya</taxon>
        <taxon>Ascomycota</taxon>
        <taxon>Pezizomycotina</taxon>
        <taxon>Dothideomycetes</taxon>
        <taxon>Pleosporomycetidae</taxon>
        <taxon>Venturiales</taxon>
        <taxon>Venturiaceae</taxon>
        <taxon>Venturia</taxon>
    </lineage>
</organism>
<dbReference type="EMBL" id="WNWR01000114">
    <property type="protein sequence ID" value="KAE9990976.1"/>
    <property type="molecule type" value="Genomic_DNA"/>
</dbReference>
<evidence type="ECO:0000256" key="1">
    <source>
        <dbReference type="SAM" id="MobiDB-lite"/>
    </source>
</evidence>
<accession>A0A8H3VM79</accession>
<dbReference type="GO" id="GO:0005815">
    <property type="term" value="C:microtubule organizing center"/>
    <property type="evidence" value="ECO:0007669"/>
    <property type="project" value="TreeGrafter"/>
</dbReference>
<dbReference type="InterPro" id="IPR052778">
    <property type="entry name" value="Centrosome-WD_assoc"/>
</dbReference>
<dbReference type="AlphaFoldDB" id="A0A8H3VM79"/>
<dbReference type="PANTHER" id="PTHR16220:SF0">
    <property type="entry name" value="WD REPEAT-CONTAINING PROTEIN WRAP73"/>
    <property type="match status" value="1"/>
</dbReference>
<name>A0A8H3VM79_VENIN</name>
<dbReference type="PANTHER" id="PTHR16220">
    <property type="entry name" value="WD REPEAT PROTEIN 8-RELATED"/>
    <property type="match status" value="1"/>
</dbReference>
<feature type="compositionally biased region" description="Basic and acidic residues" evidence="1">
    <location>
        <begin position="458"/>
        <end position="468"/>
    </location>
</feature>
<comment type="caution">
    <text evidence="2">The sequence shown here is derived from an EMBL/GenBank/DDBJ whole genome shotgun (WGS) entry which is preliminary data.</text>
</comment>